<keyword evidence="5 8" id="KW-1133">Transmembrane helix</keyword>
<feature type="transmembrane region" description="Helical" evidence="9">
    <location>
        <begin position="59"/>
        <end position="78"/>
    </location>
</feature>
<accession>A0A291JMT0</accession>
<keyword evidence="7" id="KW-0129">CBS domain</keyword>
<keyword evidence="4" id="KW-0677">Repeat</keyword>
<dbReference type="InterPro" id="IPR000644">
    <property type="entry name" value="CBS_dom"/>
</dbReference>
<feature type="transmembrane region" description="Helical" evidence="9">
    <location>
        <begin position="139"/>
        <end position="157"/>
    </location>
</feature>
<keyword evidence="17" id="KW-1185">Reference proteome</keyword>
<dbReference type="Proteomes" id="UP000254412">
    <property type="component" value="Unassembled WGS sequence"/>
</dbReference>
<dbReference type="Proteomes" id="UP000664081">
    <property type="component" value="Unassembled WGS sequence"/>
</dbReference>
<evidence type="ECO:0000256" key="1">
    <source>
        <dbReference type="ARBA" id="ARBA00004651"/>
    </source>
</evidence>
<keyword evidence="6 8" id="KW-0472">Membrane</keyword>
<dbReference type="InterPro" id="IPR051676">
    <property type="entry name" value="UPF0053_domain"/>
</dbReference>
<dbReference type="InterPro" id="IPR046342">
    <property type="entry name" value="CBS_dom_sf"/>
</dbReference>
<evidence type="ECO:0000256" key="3">
    <source>
        <dbReference type="ARBA" id="ARBA00022692"/>
    </source>
</evidence>
<gene>
    <name evidence="14" type="primary">ytfL_1</name>
    <name evidence="13" type="ORF">BUZ61_07655</name>
    <name evidence="12" type="ORF">J3T88_12845</name>
    <name evidence="14" type="ORF">NCTC13834_02085</name>
</gene>
<evidence type="ECO:0000259" key="11">
    <source>
        <dbReference type="PROSITE" id="PS51846"/>
    </source>
</evidence>
<keyword evidence="2" id="KW-1003">Cell membrane</keyword>
<dbReference type="AlphaFoldDB" id="A0A291JMT0"/>
<dbReference type="InterPro" id="IPR044751">
    <property type="entry name" value="Ion_transp-like_CBS"/>
</dbReference>
<dbReference type="PANTHER" id="PTHR43099:SF2">
    <property type="entry name" value="UPF0053 PROTEIN YRKA"/>
    <property type="match status" value="1"/>
</dbReference>
<evidence type="ECO:0000256" key="7">
    <source>
        <dbReference type="PROSITE-ProRule" id="PRU00703"/>
    </source>
</evidence>
<evidence type="ECO:0000256" key="9">
    <source>
        <dbReference type="SAM" id="Phobius"/>
    </source>
</evidence>
<evidence type="ECO:0000313" key="17">
    <source>
        <dbReference type="Proteomes" id="UP000664081"/>
    </source>
</evidence>
<sequence length="342" mass="38689">MGTFFSLLTFIILLALTAFFVATEFAIVKVRTSRIHSLANNNNKNAIAAQKVVTHLDEYLAACQLGITITALGIGMVGESTFEFLLHPLFSSIGLSETMIHILTLISAFVIATYLHVVIGEMAPKTIALQKAENITLMIAKPIIMFYKLFYPFIYILNGSARFVLKLFGMQPSKESELYHSEEELKMLIKESHEGGEISENELTHINRAFAFDEMLIKDGYIPWEKMAVINVESDVNEIKSYVQSASYSRFPVYENTKNNIIGYIHAKDLLTNNLGSLLEITSHILKFNHNSKYHDVLEQMKANQIHIALILDDKQRTIGMITMENILENIVGDIKDEYDKI</sequence>
<feature type="domain" description="CNNM transmembrane" evidence="11">
    <location>
        <begin position="1"/>
        <end position="202"/>
    </location>
</feature>
<dbReference type="Pfam" id="PF00571">
    <property type="entry name" value="CBS"/>
    <property type="match status" value="2"/>
</dbReference>
<dbReference type="Gene3D" id="3.10.580.10">
    <property type="entry name" value="CBS-domain"/>
    <property type="match status" value="1"/>
</dbReference>
<dbReference type="Pfam" id="PF01595">
    <property type="entry name" value="CNNM"/>
    <property type="match status" value="1"/>
</dbReference>
<comment type="subcellular location">
    <subcellularLocation>
        <location evidence="1">Cell membrane</location>
        <topology evidence="1">Multi-pass membrane protein</topology>
    </subcellularLocation>
</comment>
<evidence type="ECO:0000313" key="13">
    <source>
        <dbReference type="EMBL" id="PTK58896.1"/>
    </source>
</evidence>
<dbReference type="PANTHER" id="PTHR43099">
    <property type="entry name" value="UPF0053 PROTEIN YRKA"/>
    <property type="match status" value="1"/>
</dbReference>
<dbReference type="EMBL" id="PZHR01000034">
    <property type="protein sequence ID" value="PTK58896.1"/>
    <property type="molecule type" value="Genomic_DNA"/>
</dbReference>
<organism evidence="13 15">
    <name type="scientific">Staphylococcus nepalensis</name>
    <dbReference type="NCBI Taxonomy" id="214473"/>
    <lineage>
        <taxon>Bacteria</taxon>
        <taxon>Bacillati</taxon>
        <taxon>Bacillota</taxon>
        <taxon>Bacilli</taxon>
        <taxon>Bacillales</taxon>
        <taxon>Staphylococcaceae</taxon>
        <taxon>Staphylococcus</taxon>
    </lineage>
</organism>
<evidence type="ECO:0000313" key="15">
    <source>
        <dbReference type="Proteomes" id="UP000240400"/>
    </source>
</evidence>
<reference evidence="13 15" key="1">
    <citation type="journal article" date="2016" name="Front. Microbiol.">
        <title>Comprehensive Phylogenetic Analysis of Bovine Non-aureus Staphylococci Species Based on Whole-Genome Sequencing.</title>
        <authorList>
            <person name="Naushad S."/>
            <person name="Barkema H.W."/>
            <person name="Luby C."/>
            <person name="Condas L.A."/>
            <person name="Nobrega D.B."/>
            <person name="Carson D.A."/>
            <person name="De Buck J."/>
        </authorList>
    </citation>
    <scope>NUCLEOTIDE SEQUENCE [LARGE SCALE GENOMIC DNA]</scope>
    <source>
        <strain evidence="13 15">SNUC 4337</strain>
    </source>
</reference>
<reference evidence="13" key="2">
    <citation type="submission" date="2018-03" db="EMBL/GenBank/DDBJ databases">
        <authorList>
            <person name="Keele B.F."/>
        </authorList>
    </citation>
    <scope>NUCLEOTIDE SEQUENCE</scope>
    <source>
        <strain evidence="13">SNUC 4337</strain>
    </source>
</reference>
<evidence type="ECO:0000256" key="8">
    <source>
        <dbReference type="PROSITE-ProRule" id="PRU01193"/>
    </source>
</evidence>
<name>A0A291JMT0_9STAP</name>
<dbReference type="EMBL" id="UHDS01000001">
    <property type="protein sequence ID" value="SUM55714.1"/>
    <property type="molecule type" value="Genomic_DNA"/>
</dbReference>
<feature type="transmembrane region" description="Helical" evidence="9">
    <location>
        <begin position="6"/>
        <end position="28"/>
    </location>
</feature>
<feature type="domain" description="CBS" evidence="10">
    <location>
        <begin position="281"/>
        <end position="338"/>
    </location>
</feature>
<evidence type="ECO:0000313" key="12">
    <source>
        <dbReference type="EMBL" id="MBO1228180.1"/>
    </source>
</evidence>
<feature type="transmembrane region" description="Helical" evidence="9">
    <location>
        <begin position="98"/>
        <end position="119"/>
    </location>
</feature>
<protein>
    <submittedName>
        <fullName evidence="14">CBS domain-containing protein</fullName>
    </submittedName>
    <submittedName>
        <fullName evidence="13">HlyC/CorC family transporter</fullName>
    </submittedName>
</protein>
<dbReference type="EMBL" id="JAFNLT010000013">
    <property type="protein sequence ID" value="MBO1228180.1"/>
    <property type="molecule type" value="Genomic_DNA"/>
</dbReference>
<dbReference type="GO" id="GO:0005886">
    <property type="term" value="C:plasma membrane"/>
    <property type="evidence" value="ECO:0007669"/>
    <property type="project" value="UniProtKB-SubCell"/>
</dbReference>
<dbReference type="RefSeq" id="WP_096810606.1">
    <property type="nucleotide sequence ID" value="NZ_BMCF01000006.1"/>
</dbReference>
<evidence type="ECO:0000259" key="10">
    <source>
        <dbReference type="PROSITE" id="PS51371"/>
    </source>
</evidence>
<keyword evidence="3 8" id="KW-0812">Transmembrane</keyword>
<evidence type="ECO:0000256" key="4">
    <source>
        <dbReference type="ARBA" id="ARBA00022737"/>
    </source>
</evidence>
<evidence type="ECO:0000313" key="14">
    <source>
        <dbReference type="EMBL" id="SUM55714.1"/>
    </source>
</evidence>
<dbReference type="CDD" id="cd04590">
    <property type="entry name" value="CBS_pair_CorC_HlyC_assoc"/>
    <property type="match status" value="1"/>
</dbReference>
<dbReference type="OrthoDB" id="9798188at2"/>
<reference evidence="12 17" key="4">
    <citation type="submission" date="2021-03" db="EMBL/GenBank/DDBJ databases">
        <title>Staphylococci and Mammaliicocci in bats.</title>
        <authorList>
            <person name="Fountain K."/>
        </authorList>
    </citation>
    <scope>NUCLEOTIDE SEQUENCE [LARGE SCALE GENOMIC DNA]</scope>
    <source>
        <strain evidence="12 17">18_1_E_SW</strain>
    </source>
</reference>
<dbReference type="SUPFAM" id="SSF54631">
    <property type="entry name" value="CBS-domain pair"/>
    <property type="match status" value="1"/>
</dbReference>
<dbReference type="GeneID" id="66777518"/>
<dbReference type="KEGG" id="snl:BJD96_10600"/>
<dbReference type="InterPro" id="IPR002550">
    <property type="entry name" value="CNNM"/>
</dbReference>
<evidence type="ECO:0000313" key="16">
    <source>
        <dbReference type="Proteomes" id="UP000254412"/>
    </source>
</evidence>
<evidence type="ECO:0000256" key="6">
    <source>
        <dbReference type="ARBA" id="ARBA00023136"/>
    </source>
</evidence>
<evidence type="ECO:0000256" key="2">
    <source>
        <dbReference type="ARBA" id="ARBA00022475"/>
    </source>
</evidence>
<dbReference type="PROSITE" id="PS51846">
    <property type="entry name" value="CNNM"/>
    <property type="match status" value="1"/>
</dbReference>
<dbReference type="PROSITE" id="PS51371">
    <property type="entry name" value="CBS"/>
    <property type="match status" value="1"/>
</dbReference>
<proteinExistence type="predicted"/>
<dbReference type="Proteomes" id="UP000240400">
    <property type="component" value="Unassembled WGS sequence"/>
</dbReference>
<reference evidence="14 16" key="3">
    <citation type="submission" date="2018-06" db="EMBL/GenBank/DDBJ databases">
        <authorList>
            <consortium name="Pathogen Informatics"/>
            <person name="Doyle S."/>
        </authorList>
    </citation>
    <scope>NUCLEOTIDE SEQUENCE [LARGE SCALE GENOMIC DNA]</scope>
    <source>
        <strain evidence="14 16">NCTC13834</strain>
    </source>
</reference>
<evidence type="ECO:0000256" key="5">
    <source>
        <dbReference type="ARBA" id="ARBA00022989"/>
    </source>
</evidence>